<dbReference type="InterPro" id="IPR036412">
    <property type="entry name" value="HAD-like_sf"/>
</dbReference>
<name>U2TSX0_9ACTN</name>
<proteinExistence type="predicted"/>
<sequence length="279" mass="30909">MTEGMLHALVFSDMDGTFLADDKSVPQINWMALDVLSEHGIGFVPCTGRAWLTLPKRLVQHPSVQLIVETNGASIIDVRTGDKVFSLPMHKASVLSLFERVEDAACTFDIFSEGKVLTNRRRFERIRGFGIDEGNLKWLSQSRHTLDMSTRAIIHRCSPIDKVAMFFPMSFDRSMVTRAVDRDRTLIWTVGHPQNLEITNAHATKGNALKWVCNRLGVAVSHTMSFGDSANDRDMLIESAVGIAMPNGTLPLKDVSDQVASLDNNHGGVGDYILRSLQG</sequence>
<dbReference type="Gene3D" id="3.30.1240.10">
    <property type="match status" value="1"/>
</dbReference>
<protein>
    <submittedName>
        <fullName evidence="1">HAD hydrolase, family IIB</fullName>
    </submittedName>
</protein>
<comment type="caution">
    <text evidence="1">The sequence shown here is derived from an EMBL/GenBank/DDBJ whole genome shotgun (WGS) entry which is preliminary data.</text>
</comment>
<dbReference type="GO" id="GO:0005829">
    <property type="term" value="C:cytosol"/>
    <property type="evidence" value="ECO:0007669"/>
    <property type="project" value="TreeGrafter"/>
</dbReference>
<dbReference type="OrthoDB" id="3180855at2"/>
<dbReference type="Pfam" id="PF08282">
    <property type="entry name" value="Hydrolase_3"/>
    <property type="match status" value="1"/>
</dbReference>
<dbReference type="GO" id="GO:0000287">
    <property type="term" value="F:magnesium ion binding"/>
    <property type="evidence" value="ECO:0007669"/>
    <property type="project" value="TreeGrafter"/>
</dbReference>
<dbReference type="InterPro" id="IPR023214">
    <property type="entry name" value="HAD_sf"/>
</dbReference>
<dbReference type="InterPro" id="IPR006379">
    <property type="entry name" value="HAD-SF_hydro_IIB"/>
</dbReference>
<dbReference type="AlphaFoldDB" id="U2TSX0"/>
<evidence type="ECO:0000313" key="2">
    <source>
        <dbReference type="Proteomes" id="UP000016638"/>
    </source>
</evidence>
<dbReference type="Proteomes" id="UP000016638">
    <property type="component" value="Unassembled WGS sequence"/>
</dbReference>
<reference evidence="1 2" key="1">
    <citation type="submission" date="2013-08" db="EMBL/GenBank/DDBJ databases">
        <authorList>
            <person name="Durkin A.S."/>
            <person name="Haft D.R."/>
            <person name="McCorrison J."/>
            <person name="Torralba M."/>
            <person name="Gillis M."/>
            <person name="Haft D.H."/>
            <person name="Methe B."/>
            <person name="Sutton G."/>
            <person name="Nelson K.E."/>
        </authorList>
    </citation>
    <scope>NUCLEOTIDE SEQUENCE [LARGE SCALE GENOMIC DNA]</scope>
    <source>
        <strain evidence="1 2">F0195</strain>
    </source>
</reference>
<dbReference type="NCBIfam" id="TIGR01484">
    <property type="entry name" value="HAD-SF-IIB"/>
    <property type="match status" value="1"/>
</dbReference>
<dbReference type="Gene3D" id="3.40.50.1000">
    <property type="entry name" value="HAD superfamily/HAD-like"/>
    <property type="match status" value="1"/>
</dbReference>
<dbReference type="PANTHER" id="PTHR10000:SF8">
    <property type="entry name" value="HAD SUPERFAMILY HYDROLASE-LIKE, TYPE 3"/>
    <property type="match status" value="1"/>
</dbReference>
<accession>U2TSX0</accession>
<dbReference type="eggNOG" id="COG0561">
    <property type="taxonomic scope" value="Bacteria"/>
</dbReference>
<organism evidence="1 2">
    <name type="scientific">Olsenella profusa F0195</name>
    <dbReference type="NCBI Taxonomy" id="1125712"/>
    <lineage>
        <taxon>Bacteria</taxon>
        <taxon>Bacillati</taxon>
        <taxon>Actinomycetota</taxon>
        <taxon>Coriobacteriia</taxon>
        <taxon>Coriobacteriales</taxon>
        <taxon>Atopobiaceae</taxon>
        <taxon>Olsenella</taxon>
    </lineage>
</organism>
<keyword evidence="2" id="KW-1185">Reference proteome</keyword>
<dbReference type="RefSeq" id="WP_021725546.1">
    <property type="nucleotide sequence ID" value="NZ_AWEZ01000029.1"/>
</dbReference>
<evidence type="ECO:0000313" key="1">
    <source>
        <dbReference type="EMBL" id="ERL09460.1"/>
    </source>
</evidence>
<dbReference type="GO" id="GO:0016791">
    <property type="term" value="F:phosphatase activity"/>
    <property type="evidence" value="ECO:0007669"/>
    <property type="project" value="TreeGrafter"/>
</dbReference>
<dbReference type="STRING" id="1125712.HMPREF1316_1674"/>
<dbReference type="PANTHER" id="PTHR10000">
    <property type="entry name" value="PHOSPHOSERINE PHOSPHATASE"/>
    <property type="match status" value="1"/>
</dbReference>
<dbReference type="EMBL" id="AWEZ01000029">
    <property type="protein sequence ID" value="ERL09460.1"/>
    <property type="molecule type" value="Genomic_DNA"/>
</dbReference>
<dbReference type="SUPFAM" id="SSF56784">
    <property type="entry name" value="HAD-like"/>
    <property type="match status" value="1"/>
</dbReference>
<keyword evidence="1" id="KW-0378">Hydrolase</keyword>
<gene>
    <name evidence="1" type="ORF">HMPREF1316_1674</name>
</gene>